<keyword evidence="3" id="KW-1185">Reference proteome</keyword>
<accession>A0A396RKN5</accession>
<dbReference type="InterPro" id="IPR011989">
    <property type="entry name" value="ARM-like"/>
</dbReference>
<organism evidence="2 3">
    <name type="scientific">Sphingomonas gilva</name>
    <dbReference type="NCBI Taxonomy" id="2305907"/>
    <lineage>
        <taxon>Bacteria</taxon>
        <taxon>Pseudomonadati</taxon>
        <taxon>Pseudomonadota</taxon>
        <taxon>Alphaproteobacteria</taxon>
        <taxon>Sphingomonadales</taxon>
        <taxon>Sphingomonadaceae</taxon>
        <taxon>Sphingomonas</taxon>
    </lineage>
</organism>
<feature type="region of interest" description="Disordered" evidence="1">
    <location>
        <begin position="136"/>
        <end position="157"/>
    </location>
</feature>
<evidence type="ECO:0000313" key="3">
    <source>
        <dbReference type="Proteomes" id="UP000266693"/>
    </source>
</evidence>
<dbReference type="Proteomes" id="UP000266693">
    <property type="component" value="Unassembled WGS sequence"/>
</dbReference>
<dbReference type="InterPro" id="IPR016024">
    <property type="entry name" value="ARM-type_fold"/>
</dbReference>
<proteinExistence type="predicted"/>
<dbReference type="RefSeq" id="WP_118864818.1">
    <property type="nucleotide sequence ID" value="NZ_QWLV01000007.1"/>
</dbReference>
<name>A0A396RKN5_9SPHN</name>
<dbReference type="SUPFAM" id="SSF48371">
    <property type="entry name" value="ARM repeat"/>
    <property type="match status" value="1"/>
</dbReference>
<evidence type="ECO:0008006" key="4">
    <source>
        <dbReference type="Google" id="ProtNLM"/>
    </source>
</evidence>
<dbReference type="Gene3D" id="1.25.10.10">
    <property type="entry name" value="Leucine-rich Repeat Variant"/>
    <property type="match status" value="1"/>
</dbReference>
<dbReference type="AlphaFoldDB" id="A0A396RKN5"/>
<protein>
    <recommendedName>
        <fullName evidence="4">HEAT repeat domain-containing protein</fullName>
    </recommendedName>
</protein>
<evidence type="ECO:0000313" key="2">
    <source>
        <dbReference type="EMBL" id="RHW16844.1"/>
    </source>
</evidence>
<reference evidence="2 3" key="1">
    <citation type="submission" date="2018-08" db="EMBL/GenBank/DDBJ databases">
        <title>The multiple taxonomic identification of Sphingomonas gilva.</title>
        <authorList>
            <person name="Zhu D."/>
            <person name="Zheng S."/>
        </authorList>
    </citation>
    <scope>NUCLEOTIDE SEQUENCE [LARGE SCALE GENOMIC DNA]</scope>
    <source>
        <strain evidence="2 3">ZDH117</strain>
    </source>
</reference>
<dbReference type="OrthoDB" id="9807213at2"/>
<sequence>MGFKVDSSFLRYLTMGARGTRQVIAELEGLGFEPIELERYCTSNKIWATKVKRLRLPDLICVKTGLKVEVRAKSALTIKMSDAPANPDRVWDAGAEDEDVVAFIACRNGPGGPFPADHAAYFDIGSLRRSARKSILGPAKSASEGAERDRTWPSTVPKRSGTVLSVTRDKLLVQMEEPARKQSFNVAGRNVYVAAGDRFEAGMTFLAGVPDRMADLSPHLARRYDPVKGLRSARAVDRYAAAKAVRFRPEREQAALPLLERALKSEREARVALEVAGTATALGLAAGQGRIADFLWSDDAADLSMEAILILTEIGGDFAREQLAQLAADPDFEGDERRQAAIWGLGKAGVKAYHDLLPYLNDADENVAFHAIAAFGHDTPRPIVQRLVRALSNGEPSLAPAASEALRVIGGRKVLEVLVKAIEQSGSDFAWGMATLGRLEPKLVREGLRGSPLLAQLEPMLLMAHGANWLTAEDAVVNFAFLLKQDLYAPVN</sequence>
<evidence type="ECO:0000256" key="1">
    <source>
        <dbReference type="SAM" id="MobiDB-lite"/>
    </source>
</evidence>
<gene>
    <name evidence="2" type="ORF">D1610_14115</name>
</gene>
<comment type="caution">
    <text evidence="2">The sequence shown here is derived from an EMBL/GenBank/DDBJ whole genome shotgun (WGS) entry which is preliminary data.</text>
</comment>
<dbReference type="EMBL" id="QWLV01000007">
    <property type="protein sequence ID" value="RHW16844.1"/>
    <property type="molecule type" value="Genomic_DNA"/>
</dbReference>